<feature type="transmembrane region" description="Helical" evidence="2">
    <location>
        <begin position="534"/>
        <end position="554"/>
    </location>
</feature>
<comment type="subcellular location">
    <subcellularLocation>
        <location evidence="1">Cell inner membrane</location>
        <topology evidence="1">Multi-pass membrane protein</topology>
    </subcellularLocation>
</comment>
<reference evidence="4" key="1">
    <citation type="submission" date="2021-01" db="EMBL/GenBank/DDBJ databases">
        <title>Diatom-associated Roseobacters Show Island Model of Population Structure.</title>
        <authorList>
            <person name="Qu L."/>
            <person name="Feng X."/>
            <person name="Chen Y."/>
            <person name="Li L."/>
            <person name="Wang X."/>
            <person name="Hu Z."/>
            <person name="Wang H."/>
            <person name="Luo H."/>
        </authorList>
    </citation>
    <scope>NUCLEOTIDE SEQUENCE</scope>
    <source>
        <strain evidence="4">SM26-45</strain>
    </source>
</reference>
<keyword evidence="1" id="KW-0997">Cell inner membrane</keyword>
<sequence length="643" mass="66805">MSESAKIGPVEGPVARFQRALLICASLWLAFHLVAAAGFIGSHTLRSVHVGGAILLTLAARPLTGRWRIIDACLAAATLIAVAYLVVESESIIMANWFSHPLPEKFLATILFAALMESIRRALGLAFVALICLFIAYAIWGNIIPGALGHRGLSVDRLLFSFYLGTQGVTAMLIGISAGVVALFLVFGEFLNAGGAGRTFINVALRLGGRIHGGAGLVAVIGSAFMGMISGSAVANVASTGVLTIPLMKRLGFSKNLSGSIEAVASTGGQFMPPVMGPGAFLMAELLGISYLDVASAALIPSTLFYIGLLLGVYLLAGSQGLQPVPENLMPSRRVAYAPWAMLSLILPVGLLVGMVVSHYTAQYAVLWALGATVILMMANAAFSDRSKPAKQRAGAFGRTMLEGLDLSARNIAYIGIIIAAAQLIVAVINLTGLGATMSQIIVTLGQENLILSLIVTMMVAIILGMGMPTPAAYAVAAAVLAPPLSRLGLETLPSHLFIYYFACLAAITPPVAAAIFAACAISGGKVIPTSGQALRLALPLFLVPFLFISDPVLLMDAELSRVILATTTGAAGVSALTVATIGFYRAPLYPAVRIGLGCSALLLLVPDWKSDIAGLLLSLALLALHLKWARRSAVAGGEEHAG</sequence>
<dbReference type="NCBIfam" id="TIGR02123">
    <property type="entry name" value="TRAP_fused"/>
    <property type="match status" value="1"/>
</dbReference>
<evidence type="ECO:0000313" key="4">
    <source>
        <dbReference type="EMBL" id="MBM2357381.1"/>
    </source>
</evidence>
<feature type="transmembrane region" description="Helical" evidence="2">
    <location>
        <begin position="69"/>
        <end position="87"/>
    </location>
</feature>
<evidence type="ECO:0000256" key="2">
    <source>
        <dbReference type="SAM" id="Phobius"/>
    </source>
</evidence>
<keyword evidence="2" id="KW-0472">Membrane</keyword>
<feature type="transmembrane region" description="Helical" evidence="2">
    <location>
        <begin position="160"/>
        <end position="187"/>
    </location>
</feature>
<keyword evidence="2" id="KW-1133">Transmembrane helix</keyword>
<dbReference type="AlphaFoldDB" id="A0A9Q2NMJ2"/>
<dbReference type="RefSeq" id="WP_224557626.1">
    <property type="nucleotide sequence ID" value="NZ_JAIUJJ010000017.1"/>
</dbReference>
<feature type="transmembrane region" description="Helical" evidence="2">
    <location>
        <begin position="497"/>
        <end position="522"/>
    </location>
</feature>
<feature type="transmembrane region" description="Helical" evidence="2">
    <location>
        <begin position="560"/>
        <end position="582"/>
    </location>
</feature>
<dbReference type="GO" id="GO:0005886">
    <property type="term" value="C:plasma membrane"/>
    <property type="evidence" value="ECO:0007669"/>
    <property type="project" value="UniProtKB-SubCell"/>
</dbReference>
<feature type="transmembrane region" description="Helical" evidence="2">
    <location>
        <begin position="199"/>
        <end position="222"/>
    </location>
</feature>
<evidence type="ECO:0000259" key="3">
    <source>
        <dbReference type="Pfam" id="PF06808"/>
    </source>
</evidence>
<comment type="caution">
    <text evidence="4">The sequence shown here is derived from an EMBL/GenBank/DDBJ whole genome shotgun (WGS) entry which is preliminary data.</text>
</comment>
<dbReference type="InterPro" id="IPR010656">
    <property type="entry name" value="DctM"/>
</dbReference>
<accession>A0A9Q2NMJ2</accession>
<proteinExistence type="predicted"/>
<protein>
    <submittedName>
        <fullName evidence="4">TRAP transporter fused permease subunit</fullName>
    </submittedName>
</protein>
<dbReference type="Pfam" id="PF06808">
    <property type="entry name" value="DctM"/>
    <property type="match status" value="1"/>
</dbReference>
<feature type="transmembrane region" description="Helical" evidence="2">
    <location>
        <begin position="291"/>
        <end position="317"/>
    </location>
</feature>
<feature type="transmembrane region" description="Helical" evidence="2">
    <location>
        <begin position="20"/>
        <end position="41"/>
    </location>
</feature>
<feature type="transmembrane region" description="Helical" evidence="2">
    <location>
        <begin position="122"/>
        <end position="140"/>
    </location>
</feature>
<dbReference type="PANTHER" id="PTHR43849">
    <property type="entry name" value="BLL3936 PROTEIN"/>
    <property type="match status" value="1"/>
</dbReference>
<keyword evidence="2" id="KW-0812">Transmembrane</keyword>
<feature type="transmembrane region" description="Helical" evidence="2">
    <location>
        <begin position="337"/>
        <end position="357"/>
    </location>
</feature>
<feature type="transmembrane region" description="Helical" evidence="2">
    <location>
        <begin position="412"/>
        <end position="438"/>
    </location>
</feature>
<gene>
    <name evidence="4" type="ORF">JQX14_22785</name>
</gene>
<dbReference type="Proteomes" id="UP000809337">
    <property type="component" value="Unassembled WGS sequence"/>
</dbReference>
<dbReference type="InterPro" id="IPR011853">
    <property type="entry name" value="TRAP_DctM-Dct_fused"/>
</dbReference>
<name>A0A9Q2NMJ2_9RHOB</name>
<dbReference type="GO" id="GO:0022857">
    <property type="term" value="F:transmembrane transporter activity"/>
    <property type="evidence" value="ECO:0007669"/>
    <property type="project" value="UniProtKB-UniRule"/>
</dbReference>
<feature type="domain" description="TRAP C4-dicarboxylate transport system permease DctM subunit" evidence="3">
    <location>
        <begin position="112"/>
        <end position="555"/>
    </location>
</feature>
<comment type="function">
    <text evidence="1">Part of the tripartite ATP-independent periplasmic (TRAP) transport system.</text>
</comment>
<keyword evidence="1" id="KW-0813">Transport</keyword>
<keyword evidence="1" id="KW-1003">Cell membrane</keyword>
<dbReference type="PANTHER" id="PTHR43849:SF2">
    <property type="entry name" value="BLL3936 PROTEIN"/>
    <property type="match status" value="1"/>
</dbReference>
<dbReference type="EMBL" id="JAFBWN010000035">
    <property type="protein sequence ID" value="MBM2357381.1"/>
    <property type="molecule type" value="Genomic_DNA"/>
</dbReference>
<feature type="transmembrane region" description="Helical" evidence="2">
    <location>
        <begin position="364"/>
        <end position="383"/>
    </location>
</feature>
<organism evidence="4 5">
    <name type="scientific">Pseudosulfitobacter pseudonitzschiae</name>
    <dbReference type="NCBI Taxonomy" id="1402135"/>
    <lineage>
        <taxon>Bacteria</taxon>
        <taxon>Pseudomonadati</taxon>
        <taxon>Pseudomonadota</taxon>
        <taxon>Alphaproteobacteria</taxon>
        <taxon>Rhodobacterales</taxon>
        <taxon>Roseobacteraceae</taxon>
        <taxon>Pseudosulfitobacter</taxon>
    </lineage>
</organism>
<evidence type="ECO:0000256" key="1">
    <source>
        <dbReference type="RuleBase" id="RU369079"/>
    </source>
</evidence>
<feature type="transmembrane region" description="Helical" evidence="2">
    <location>
        <begin position="450"/>
        <end position="477"/>
    </location>
</feature>
<evidence type="ECO:0000313" key="5">
    <source>
        <dbReference type="Proteomes" id="UP000809337"/>
    </source>
</evidence>